<dbReference type="HOGENOM" id="CLU_065735_0_0_2"/>
<accession>U1MSZ1</accession>
<evidence type="ECO:0000313" key="3">
    <source>
        <dbReference type="EMBL" id="ERG93344.1"/>
    </source>
</evidence>
<dbReference type="AlphaFoldDB" id="U1MSZ1"/>
<keyword evidence="2" id="KW-0812">Transmembrane</keyword>
<feature type="transmembrane region" description="Helical" evidence="2">
    <location>
        <begin position="12"/>
        <end position="30"/>
    </location>
</feature>
<gene>
    <name evidence="3" type="ORF">J07HQW1_03405</name>
</gene>
<evidence type="ECO:0000256" key="1">
    <source>
        <dbReference type="SAM" id="MobiDB-lite"/>
    </source>
</evidence>
<keyword evidence="2" id="KW-1133">Transmembrane helix</keyword>
<dbReference type="Proteomes" id="UP000030649">
    <property type="component" value="Unassembled WGS sequence"/>
</dbReference>
<organism evidence="3 4">
    <name type="scientific">Haloquadratum walsbyi J07HQW1</name>
    <dbReference type="NCBI Taxonomy" id="1238424"/>
    <lineage>
        <taxon>Archaea</taxon>
        <taxon>Methanobacteriati</taxon>
        <taxon>Methanobacteriota</taxon>
        <taxon>Stenosarchaea group</taxon>
        <taxon>Halobacteria</taxon>
        <taxon>Halobacteriales</taxon>
        <taxon>Haloferacaceae</taxon>
        <taxon>Haloquadratum</taxon>
    </lineage>
</organism>
<keyword evidence="2" id="KW-0472">Membrane</keyword>
<feature type="region of interest" description="Disordered" evidence="1">
    <location>
        <begin position="310"/>
        <end position="365"/>
    </location>
</feature>
<name>U1MSZ1_9EURY</name>
<dbReference type="EMBL" id="KE356560">
    <property type="protein sequence ID" value="ERG93344.1"/>
    <property type="molecule type" value="Genomic_DNA"/>
</dbReference>
<dbReference type="STRING" id="1238424.J07HQW1_03405"/>
<sequence>MQLRELTAPVAIFALIVAVVLIGALVIPFVSGGTTPEVTNLAAEQTNTDSVQITPNTEEGNIDVDPGPGESKTVLIDQAHSNRLSDEKVSTLTNALVKSGHTVQILSREQARGPAWNESLRSADAVVIANPTQPYTSGQLAGLEKFANAGGRVTLLADPAAVSVGGGLLGLSIQESSAQYTGLASNFGFAAQSGYLYNMHEYQNNFKSIYATAPADSRNPLSQGIDRVVLREAVAISTASAEPKTEPALTTVDRTVREPTRREAAYTVAATSGNVAIVGDTDFMTPSNVYVADNEVLLGNLATFLVSGNKRPGAPATPGSERTQGAGPSPGPGGGIPTAPTAPGPEPSPDPGPSPTPEPTSTPAE</sequence>
<protein>
    <submittedName>
        <fullName evidence="3">ABC-type uncharacterized transport system</fullName>
    </submittedName>
</protein>
<proteinExistence type="predicted"/>
<feature type="compositionally biased region" description="Pro residues" evidence="1">
    <location>
        <begin position="340"/>
        <end position="365"/>
    </location>
</feature>
<evidence type="ECO:0000256" key="2">
    <source>
        <dbReference type="SAM" id="Phobius"/>
    </source>
</evidence>
<evidence type="ECO:0000313" key="4">
    <source>
        <dbReference type="Proteomes" id="UP000030649"/>
    </source>
</evidence>
<reference evidence="3 4" key="1">
    <citation type="journal article" date="2013" name="PLoS ONE">
        <title>Assembly-driven community genomics of a hypersaline microbial ecosystem.</title>
        <authorList>
            <person name="Podell S."/>
            <person name="Ugalde J.A."/>
            <person name="Narasingarao P."/>
            <person name="Banfield J.F."/>
            <person name="Heidelberg K.B."/>
            <person name="Allen E.E."/>
        </authorList>
    </citation>
    <scope>NUCLEOTIDE SEQUENCE [LARGE SCALE GENOMIC DNA]</scope>
    <source>
        <strain evidence="4">J07HQW1</strain>
    </source>
</reference>